<name>A0ABT9YC16_9BACI</name>
<feature type="transmembrane region" description="Helical" evidence="1">
    <location>
        <begin position="20"/>
        <end position="44"/>
    </location>
</feature>
<feature type="transmembrane region" description="Helical" evidence="1">
    <location>
        <begin position="116"/>
        <end position="134"/>
    </location>
</feature>
<keyword evidence="1" id="KW-0472">Membrane</keyword>
<proteinExistence type="predicted"/>
<feature type="transmembrane region" description="Helical" evidence="1">
    <location>
        <begin position="56"/>
        <end position="74"/>
    </location>
</feature>
<comment type="caution">
    <text evidence="2">The sequence shown here is derived from an EMBL/GenBank/DDBJ whole genome shotgun (WGS) entry which is preliminary data.</text>
</comment>
<dbReference type="RefSeq" id="WP_306979039.1">
    <property type="nucleotide sequence ID" value="NZ_JAUSUA010000001.1"/>
</dbReference>
<evidence type="ECO:0000256" key="1">
    <source>
        <dbReference type="SAM" id="Phobius"/>
    </source>
</evidence>
<sequence length="139" mass="16256">MKYYIELGEVPFMKDHRFLFDIALTTLGTAILFSILMGFFYPFISKGHYPMDLETNLAFLWFFLFSFFPLLFIAPIHYLSLKIGEWVGPLLVTIVATILVTFINIDWVLFELFSPFLLVTPVFCLLSKFARFLIIRFDG</sequence>
<protein>
    <submittedName>
        <fullName evidence="2">Apolipoprotein N-acyltransferase</fullName>
    </submittedName>
</protein>
<organism evidence="2 3">
    <name type="scientific">Alkalicoccobacillus murimartini</name>
    <dbReference type="NCBI Taxonomy" id="171685"/>
    <lineage>
        <taxon>Bacteria</taxon>
        <taxon>Bacillati</taxon>
        <taxon>Bacillota</taxon>
        <taxon>Bacilli</taxon>
        <taxon>Bacillales</taxon>
        <taxon>Bacillaceae</taxon>
        <taxon>Alkalicoccobacillus</taxon>
    </lineage>
</organism>
<keyword evidence="1" id="KW-1133">Transmembrane helix</keyword>
<dbReference type="Proteomes" id="UP001225034">
    <property type="component" value="Unassembled WGS sequence"/>
</dbReference>
<feature type="transmembrane region" description="Helical" evidence="1">
    <location>
        <begin position="86"/>
        <end position="110"/>
    </location>
</feature>
<evidence type="ECO:0000313" key="3">
    <source>
        <dbReference type="Proteomes" id="UP001225034"/>
    </source>
</evidence>
<gene>
    <name evidence="2" type="ORF">J2S05_000164</name>
</gene>
<keyword evidence="1" id="KW-0812">Transmembrane</keyword>
<accession>A0ABT9YC16</accession>
<reference evidence="2 3" key="1">
    <citation type="submission" date="2023-07" db="EMBL/GenBank/DDBJ databases">
        <title>Genomic Encyclopedia of Type Strains, Phase IV (KMG-IV): sequencing the most valuable type-strain genomes for metagenomic binning, comparative biology and taxonomic classification.</title>
        <authorList>
            <person name="Goeker M."/>
        </authorList>
    </citation>
    <scope>NUCLEOTIDE SEQUENCE [LARGE SCALE GENOMIC DNA]</scope>
    <source>
        <strain evidence="2 3">DSM 19154</strain>
    </source>
</reference>
<keyword evidence="3" id="KW-1185">Reference proteome</keyword>
<evidence type="ECO:0000313" key="2">
    <source>
        <dbReference type="EMBL" id="MDQ0205390.1"/>
    </source>
</evidence>
<dbReference type="EMBL" id="JAUSUA010000001">
    <property type="protein sequence ID" value="MDQ0205390.1"/>
    <property type="molecule type" value="Genomic_DNA"/>
</dbReference>